<protein>
    <submittedName>
        <fullName evidence="1">781_t:CDS:1</fullName>
    </submittedName>
</protein>
<reference evidence="1" key="1">
    <citation type="submission" date="2021-06" db="EMBL/GenBank/DDBJ databases">
        <authorList>
            <person name="Kallberg Y."/>
            <person name="Tangrot J."/>
            <person name="Rosling A."/>
        </authorList>
    </citation>
    <scope>NUCLEOTIDE SEQUENCE</scope>
    <source>
        <strain evidence="1">BR232B</strain>
    </source>
</reference>
<keyword evidence="2" id="KW-1185">Reference proteome</keyword>
<evidence type="ECO:0000313" key="2">
    <source>
        <dbReference type="Proteomes" id="UP000789739"/>
    </source>
</evidence>
<sequence>MCSHDNRYCCSLLPNANLQITVPCESTVHTFAFPILSVSELASRCHKQVALNRFLVIRVSLQAFKEHLPRCVHKACTLYNPDRGNISKLAAKIWYYANKRVKKHLDKWREEVQKQIPVNINSFIREDGGNGRVRKVKKGEAATTDKTSGNEEKLEASEVSNIGNKESTTEITSDKNNVFINTTCNDELSTAMHAVPSHLPPSTPIVYQSVNSPPPYVQHAAYVRTTQMHHHDMSNPFVHTSLPSTSPIIYQEPFTCLSGFSALTHQPIQWNVNEETRESMGLPSVQDYNEMQIESGGFFHSTNGNFLAERRGTEEIRHNIGYNNTINNIIMGNVEGGMEREYFCINDSTKGQYL</sequence>
<proteinExistence type="predicted"/>
<organism evidence="1 2">
    <name type="scientific">Paraglomus brasilianum</name>
    <dbReference type="NCBI Taxonomy" id="144538"/>
    <lineage>
        <taxon>Eukaryota</taxon>
        <taxon>Fungi</taxon>
        <taxon>Fungi incertae sedis</taxon>
        <taxon>Mucoromycota</taxon>
        <taxon>Glomeromycotina</taxon>
        <taxon>Glomeromycetes</taxon>
        <taxon>Paraglomerales</taxon>
        <taxon>Paraglomeraceae</taxon>
        <taxon>Paraglomus</taxon>
    </lineage>
</organism>
<name>A0A9N8WSN3_9GLOM</name>
<dbReference type="AlphaFoldDB" id="A0A9N8WSN3"/>
<accession>A0A9N8WSN3</accession>
<dbReference type="EMBL" id="CAJVPI010000173">
    <property type="protein sequence ID" value="CAG8494591.1"/>
    <property type="molecule type" value="Genomic_DNA"/>
</dbReference>
<dbReference type="OrthoDB" id="10380096at2759"/>
<gene>
    <name evidence="1" type="ORF">PBRASI_LOCUS2286</name>
</gene>
<dbReference type="Proteomes" id="UP000789739">
    <property type="component" value="Unassembled WGS sequence"/>
</dbReference>
<comment type="caution">
    <text evidence="1">The sequence shown here is derived from an EMBL/GenBank/DDBJ whole genome shotgun (WGS) entry which is preliminary data.</text>
</comment>
<evidence type="ECO:0000313" key="1">
    <source>
        <dbReference type="EMBL" id="CAG8494591.1"/>
    </source>
</evidence>